<dbReference type="Gene3D" id="3.90.226.10">
    <property type="entry name" value="2-enoyl-CoA Hydratase, Chain A, domain 1"/>
    <property type="match status" value="1"/>
</dbReference>
<dbReference type="Pfam" id="PF00378">
    <property type="entry name" value="ECH_1"/>
    <property type="match status" value="1"/>
</dbReference>
<comment type="similarity">
    <text evidence="1 3">Belongs to the enoyl-CoA hydratase/isomerase family.</text>
</comment>
<reference evidence="4" key="1">
    <citation type="submission" date="2022-11" db="EMBL/GenBank/DDBJ databases">
        <title>Hoeflea poritis sp. nov., isolated from scleractinian coral Porites lutea.</title>
        <authorList>
            <person name="Zhang G."/>
            <person name="Wei Q."/>
            <person name="Cai L."/>
        </authorList>
    </citation>
    <scope>NUCLEOTIDE SEQUENCE</scope>
    <source>
        <strain evidence="4">E7-10</strain>
    </source>
</reference>
<keyword evidence="2" id="KW-0456">Lyase</keyword>
<sequence>MKSRHSFADETLMASTDDHTGFLSFNRPQRKNAINFEMWHAIPKALEWLCAQGDIRCIVMHGEGGTDFSAGADISEFDRVRQDTDTARDYELSNATAFHAVRACPIPVVAMISGVCFGGAFGLATAADLRVASNDSIFSIPAGRLGLAYPVDAMGDIVDALGPQMARSMLYTGRRITAREAQSAGLLLTVCGLADLRETALELAERICTNAPLSNRASKASIRAALSGQEQDRLLAEKIAASTFTSADYAEGRRAFREKRRPVFSGK</sequence>
<evidence type="ECO:0000256" key="3">
    <source>
        <dbReference type="RuleBase" id="RU003707"/>
    </source>
</evidence>
<dbReference type="PANTHER" id="PTHR11941:SF54">
    <property type="entry name" value="ENOYL-COA HYDRATASE, MITOCHONDRIAL"/>
    <property type="match status" value="1"/>
</dbReference>
<evidence type="ECO:0000313" key="4">
    <source>
        <dbReference type="EMBL" id="MDA4848196.1"/>
    </source>
</evidence>
<dbReference type="InterPro" id="IPR029045">
    <property type="entry name" value="ClpP/crotonase-like_dom_sf"/>
</dbReference>
<comment type="caution">
    <text evidence="4">The sequence shown here is derived from an EMBL/GenBank/DDBJ whole genome shotgun (WGS) entry which is preliminary data.</text>
</comment>
<dbReference type="PANTHER" id="PTHR11941">
    <property type="entry name" value="ENOYL-COA HYDRATASE-RELATED"/>
    <property type="match status" value="1"/>
</dbReference>
<gene>
    <name evidence="4" type="ORF">OOZ53_22760</name>
</gene>
<evidence type="ECO:0000256" key="2">
    <source>
        <dbReference type="ARBA" id="ARBA00023239"/>
    </source>
</evidence>
<dbReference type="InterPro" id="IPR014748">
    <property type="entry name" value="Enoyl-CoA_hydra_C"/>
</dbReference>
<evidence type="ECO:0000256" key="1">
    <source>
        <dbReference type="ARBA" id="ARBA00005254"/>
    </source>
</evidence>
<name>A0ABT4VU11_9HYPH</name>
<keyword evidence="5" id="KW-1185">Reference proteome</keyword>
<dbReference type="CDD" id="cd06558">
    <property type="entry name" value="crotonase-like"/>
    <property type="match status" value="1"/>
</dbReference>
<dbReference type="RefSeq" id="WP_271092053.1">
    <property type="nucleotide sequence ID" value="NZ_JAPJZH010000020.1"/>
</dbReference>
<dbReference type="Gene3D" id="1.10.12.10">
    <property type="entry name" value="Lyase 2-enoyl-coa Hydratase, Chain A, domain 2"/>
    <property type="match status" value="1"/>
</dbReference>
<dbReference type="EMBL" id="JAPJZH010000020">
    <property type="protein sequence ID" value="MDA4848196.1"/>
    <property type="molecule type" value="Genomic_DNA"/>
</dbReference>
<dbReference type="InterPro" id="IPR018376">
    <property type="entry name" value="Enoyl-CoA_hyd/isom_CS"/>
</dbReference>
<dbReference type="InterPro" id="IPR001753">
    <property type="entry name" value="Enoyl-CoA_hydra/iso"/>
</dbReference>
<dbReference type="SUPFAM" id="SSF52096">
    <property type="entry name" value="ClpP/crotonase"/>
    <property type="match status" value="1"/>
</dbReference>
<proteinExistence type="inferred from homology"/>
<evidence type="ECO:0000313" key="5">
    <source>
        <dbReference type="Proteomes" id="UP001148313"/>
    </source>
</evidence>
<dbReference type="PROSITE" id="PS00166">
    <property type="entry name" value="ENOYL_COA_HYDRATASE"/>
    <property type="match status" value="1"/>
</dbReference>
<accession>A0ABT4VU11</accession>
<dbReference type="Proteomes" id="UP001148313">
    <property type="component" value="Unassembled WGS sequence"/>
</dbReference>
<organism evidence="4 5">
    <name type="scientific">Hoeflea poritis</name>
    <dbReference type="NCBI Taxonomy" id="2993659"/>
    <lineage>
        <taxon>Bacteria</taxon>
        <taxon>Pseudomonadati</taxon>
        <taxon>Pseudomonadota</taxon>
        <taxon>Alphaproteobacteria</taxon>
        <taxon>Hyphomicrobiales</taxon>
        <taxon>Rhizobiaceae</taxon>
        <taxon>Hoeflea</taxon>
    </lineage>
</organism>
<protein>
    <submittedName>
        <fullName evidence="4">Enoyl-CoA hydratase-related protein</fullName>
    </submittedName>
</protein>